<dbReference type="PROSITE" id="PS51257">
    <property type="entry name" value="PROKAR_LIPOPROTEIN"/>
    <property type="match status" value="1"/>
</dbReference>
<feature type="chain" id="PRO_5035266668" description="DUF4136 domain-containing protein" evidence="1">
    <location>
        <begin position="24"/>
        <end position="189"/>
    </location>
</feature>
<dbReference type="OrthoDB" id="118896at2"/>
<dbReference type="InterPro" id="IPR025411">
    <property type="entry name" value="DUF4136"/>
</dbReference>
<dbReference type="Gene3D" id="3.30.160.670">
    <property type="match status" value="1"/>
</dbReference>
<protein>
    <recommendedName>
        <fullName evidence="2">DUF4136 domain-containing protein</fullName>
    </recommendedName>
</protein>
<reference evidence="4" key="1">
    <citation type="journal article" date="2019" name="Int. J. Syst. Evol. Microbiol.">
        <title>The Global Catalogue of Microorganisms (GCM) 10K type strain sequencing project: providing services to taxonomists for standard genome sequencing and annotation.</title>
        <authorList>
            <consortium name="The Broad Institute Genomics Platform"/>
            <consortium name="The Broad Institute Genome Sequencing Center for Infectious Disease"/>
            <person name="Wu L."/>
            <person name="Ma J."/>
        </authorList>
    </citation>
    <scope>NUCLEOTIDE SEQUENCE [LARGE SCALE GENOMIC DNA]</scope>
    <source>
        <strain evidence="4">CGMCC 1.10130</strain>
    </source>
</reference>
<evidence type="ECO:0000313" key="3">
    <source>
        <dbReference type="EMBL" id="GGA80233.1"/>
    </source>
</evidence>
<keyword evidence="4" id="KW-1185">Reference proteome</keyword>
<evidence type="ECO:0000259" key="2">
    <source>
        <dbReference type="Pfam" id="PF13590"/>
    </source>
</evidence>
<keyword evidence="1" id="KW-0732">Signal</keyword>
<feature type="domain" description="DUF4136" evidence="2">
    <location>
        <begin position="28"/>
        <end position="187"/>
    </location>
</feature>
<sequence>MKRVTHCWTVMLASLMLILTGCASTPRVDSDYADGFNFAHLKSFHLVPINNSTYAGQPGASLTEQRIEESIKRNLGNRGMTEVPAEQADILVSYHVTSQDKTQIRTYNTRYNYHRSYHNRAWDYGWGNDIDVRQFTEGQLLIDLVDPASNHVVWRGIGTKRLKRSTTQDERIETINEYVDAMFMQVPGW</sequence>
<dbReference type="Proteomes" id="UP000619743">
    <property type="component" value="Unassembled WGS sequence"/>
</dbReference>
<organism evidence="3 4">
    <name type="scientific">Neiella marina</name>
    <dbReference type="NCBI Taxonomy" id="508461"/>
    <lineage>
        <taxon>Bacteria</taxon>
        <taxon>Pseudomonadati</taxon>
        <taxon>Pseudomonadota</taxon>
        <taxon>Gammaproteobacteria</taxon>
        <taxon>Alteromonadales</taxon>
        <taxon>Echinimonadaceae</taxon>
        <taxon>Neiella</taxon>
    </lineage>
</organism>
<dbReference type="Pfam" id="PF13590">
    <property type="entry name" value="DUF4136"/>
    <property type="match status" value="1"/>
</dbReference>
<gene>
    <name evidence="3" type="ORF">GCM10011369_22720</name>
</gene>
<dbReference type="RefSeq" id="WP_087506422.1">
    <property type="nucleotide sequence ID" value="NZ_BMDX01000011.1"/>
</dbReference>
<dbReference type="EMBL" id="BMDX01000011">
    <property type="protein sequence ID" value="GGA80233.1"/>
    <property type="molecule type" value="Genomic_DNA"/>
</dbReference>
<evidence type="ECO:0000313" key="4">
    <source>
        <dbReference type="Proteomes" id="UP000619743"/>
    </source>
</evidence>
<accession>A0A8J2U5V6</accession>
<dbReference type="AlphaFoldDB" id="A0A8J2U5V6"/>
<feature type="signal peptide" evidence="1">
    <location>
        <begin position="1"/>
        <end position="23"/>
    </location>
</feature>
<comment type="caution">
    <text evidence="3">The sequence shown here is derived from an EMBL/GenBank/DDBJ whole genome shotgun (WGS) entry which is preliminary data.</text>
</comment>
<name>A0A8J2U5V6_9GAMM</name>
<proteinExistence type="predicted"/>
<evidence type="ECO:0000256" key="1">
    <source>
        <dbReference type="SAM" id="SignalP"/>
    </source>
</evidence>